<dbReference type="EMBL" id="CP063189">
    <property type="protein sequence ID" value="WCZ32303.1"/>
    <property type="molecule type" value="Genomic_DNA"/>
</dbReference>
<evidence type="ECO:0000256" key="1">
    <source>
        <dbReference type="ARBA" id="ARBA00023015"/>
    </source>
</evidence>
<organism evidence="5 6">
    <name type="scientific">Corynebacterium massiliense DSM 45435</name>
    <dbReference type="NCBI Taxonomy" id="1121364"/>
    <lineage>
        <taxon>Bacteria</taxon>
        <taxon>Bacillati</taxon>
        <taxon>Actinomycetota</taxon>
        <taxon>Actinomycetes</taxon>
        <taxon>Mycobacteriales</taxon>
        <taxon>Corynebacteriaceae</taxon>
        <taxon>Corynebacterium</taxon>
    </lineage>
</organism>
<dbReference type="SUPFAM" id="SSF46785">
    <property type="entry name" value="Winged helix' DNA-binding domain"/>
    <property type="match status" value="1"/>
</dbReference>
<evidence type="ECO:0000313" key="5">
    <source>
        <dbReference type="EMBL" id="WCZ32303.1"/>
    </source>
</evidence>
<dbReference type="InterPro" id="IPR055166">
    <property type="entry name" value="Transc_reg_Sar_Rot_HTH"/>
</dbReference>
<dbReference type="PROSITE" id="PS50995">
    <property type="entry name" value="HTH_MARR_2"/>
    <property type="match status" value="1"/>
</dbReference>
<evidence type="ECO:0000256" key="3">
    <source>
        <dbReference type="ARBA" id="ARBA00023163"/>
    </source>
</evidence>
<proteinExistence type="predicted"/>
<dbReference type="InterPro" id="IPR000835">
    <property type="entry name" value="HTH_MarR-typ"/>
</dbReference>
<dbReference type="Proteomes" id="UP001220064">
    <property type="component" value="Chromosome"/>
</dbReference>
<dbReference type="SMART" id="SM00347">
    <property type="entry name" value="HTH_MARR"/>
    <property type="match status" value="1"/>
</dbReference>
<evidence type="ECO:0000256" key="2">
    <source>
        <dbReference type="ARBA" id="ARBA00023125"/>
    </source>
</evidence>
<dbReference type="InterPro" id="IPR039422">
    <property type="entry name" value="MarR/SlyA-like"/>
</dbReference>
<keyword evidence="6" id="KW-1185">Reference proteome</keyword>
<dbReference type="Pfam" id="PF22381">
    <property type="entry name" value="Staph_reg_Sar_Rot"/>
    <property type="match status" value="1"/>
</dbReference>
<gene>
    <name evidence="5" type="ORF">CMASS_04260</name>
</gene>
<reference evidence="5 6" key="1">
    <citation type="submission" date="2020-10" db="EMBL/GenBank/DDBJ databases">
        <title>Complete genome sequence of Corynebacterium massiliense DSM 45435, type strain of Corynebacterium massiliense.</title>
        <authorList>
            <person name="Busche T."/>
            <person name="Kalinowski J."/>
            <person name="Ruckert C."/>
        </authorList>
    </citation>
    <scope>NUCLEOTIDE SEQUENCE [LARGE SCALE GENOMIC DNA]</scope>
    <source>
        <strain evidence="5 6">DSM 45435</strain>
    </source>
</reference>
<sequence>MAVETRWLNDNEQEMWQLLLAASRKIRRGIDETFQAEADISSSEFAVLVTLVEAEDEALRLRDICDHLEWDRSRASHQITRMVKRGLVEKKPCGGDGRGVLIALTKEGREKQVAAAPAHVESVRRLIYDHLPAEDIQVIKNFFAGVLAVDNIPGYPGYVPDEYLSAIPKK</sequence>
<dbReference type="PANTHER" id="PTHR33164">
    <property type="entry name" value="TRANSCRIPTIONAL REGULATOR, MARR FAMILY"/>
    <property type="match status" value="1"/>
</dbReference>
<evidence type="ECO:0000313" key="6">
    <source>
        <dbReference type="Proteomes" id="UP001220064"/>
    </source>
</evidence>
<name>A0ABY7U6H5_9CORY</name>
<dbReference type="InterPro" id="IPR036388">
    <property type="entry name" value="WH-like_DNA-bd_sf"/>
</dbReference>
<keyword evidence="1" id="KW-0805">Transcription regulation</keyword>
<dbReference type="RefSeq" id="WP_022862501.1">
    <property type="nucleotide sequence ID" value="NZ_ATVG01000002.1"/>
</dbReference>
<dbReference type="PANTHER" id="PTHR33164:SF99">
    <property type="entry name" value="MARR FAMILY REGULATORY PROTEIN"/>
    <property type="match status" value="1"/>
</dbReference>
<evidence type="ECO:0000259" key="4">
    <source>
        <dbReference type="PROSITE" id="PS50995"/>
    </source>
</evidence>
<dbReference type="Gene3D" id="1.10.10.10">
    <property type="entry name" value="Winged helix-like DNA-binding domain superfamily/Winged helix DNA-binding domain"/>
    <property type="match status" value="1"/>
</dbReference>
<keyword evidence="2" id="KW-0238">DNA-binding</keyword>
<protein>
    <submittedName>
        <fullName evidence="5">MarR family protein</fullName>
    </submittedName>
</protein>
<keyword evidence="3" id="KW-0804">Transcription</keyword>
<accession>A0ABY7U6H5</accession>
<feature type="domain" description="HTH marR-type" evidence="4">
    <location>
        <begin position="12"/>
        <end position="148"/>
    </location>
</feature>
<dbReference type="InterPro" id="IPR036390">
    <property type="entry name" value="WH_DNA-bd_sf"/>
</dbReference>